<sequence>MGSSDTPGVVGSVDVVGEGGVDDPGAGVLVSATSIVMVSWRTLLSAVMTSTTAS</sequence>
<protein>
    <submittedName>
        <fullName evidence="1">Uncharacterized protein</fullName>
    </submittedName>
</protein>
<dbReference type="EMBL" id="JABFED010000005">
    <property type="protein sequence ID" value="MBA1837872.1"/>
    <property type="molecule type" value="Genomic_DNA"/>
</dbReference>
<name>A0A7V8UV23_9CORY</name>
<gene>
    <name evidence="1" type="ORF">HMA55_08195</name>
</gene>
<dbReference type="AlphaFoldDB" id="A0A7V8UV23"/>
<accession>A0A7V8UV23</accession>
<proteinExistence type="predicted"/>
<evidence type="ECO:0000313" key="2">
    <source>
        <dbReference type="Proteomes" id="UP000577408"/>
    </source>
</evidence>
<reference evidence="1 2" key="1">
    <citation type="submission" date="2020-05" db="EMBL/GenBank/DDBJ databases">
        <title>Descriptions of Corynebacterium xxxx sp. nov., Corynebacterium yyyy sp. nov. and Corynebacterium zzzz sp. nov.</title>
        <authorList>
            <person name="Zhang G."/>
        </authorList>
    </citation>
    <scope>NUCLEOTIDE SEQUENCE [LARGE SCALE GENOMIC DNA]</scope>
    <source>
        <strain evidence="2">zg-913</strain>
    </source>
</reference>
<evidence type="ECO:0000313" key="1">
    <source>
        <dbReference type="EMBL" id="MBA1837872.1"/>
    </source>
</evidence>
<dbReference type="Proteomes" id="UP000577408">
    <property type="component" value="Unassembled WGS sequence"/>
</dbReference>
<organism evidence="1 2">
    <name type="scientific">Corynebacterium wankanglinii</name>
    <dbReference type="NCBI Taxonomy" id="2735136"/>
    <lineage>
        <taxon>Bacteria</taxon>
        <taxon>Bacillati</taxon>
        <taxon>Actinomycetota</taxon>
        <taxon>Actinomycetes</taxon>
        <taxon>Mycobacteriales</taxon>
        <taxon>Corynebacteriaceae</taxon>
        <taxon>Corynebacterium</taxon>
    </lineage>
</organism>
<dbReference type="RefSeq" id="WP_181192559.1">
    <property type="nucleotide sequence ID" value="NZ_JABFED010000005.1"/>
</dbReference>
<keyword evidence="2" id="KW-1185">Reference proteome</keyword>
<comment type="caution">
    <text evidence="1">The sequence shown here is derived from an EMBL/GenBank/DDBJ whole genome shotgun (WGS) entry which is preliminary data.</text>
</comment>